<dbReference type="Proteomes" id="UP000548582">
    <property type="component" value="Unassembled WGS sequence"/>
</dbReference>
<dbReference type="EMBL" id="JABBKX010000002">
    <property type="protein sequence ID" value="NMJ41092.1"/>
    <property type="molecule type" value="Genomic_DNA"/>
</dbReference>
<keyword evidence="7" id="KW-0472">Membrane</keyword>
<keyword evidence="2" id="KW-0813">Transport</keyword>
<dbReference type="SUPFAM" id="SSF52540">
    <property type="entry name" value="P-loop containing nucleoside triphosphate hydrolases"/>
    <property type="match status" value="1"/>
</dbReference>
<dbReference type="InterPro" id="IPR012340">
    <property type="entry name" value="NA-bd_OB-fold"/>
</dbReference>
<dbReference type="InterPro" id="IPR015855">
    <property type="entry name" value="ABC_transpr_MalK-like"/>
</dbReference>
<dbReference type="InterPro" id="IPR017871">
    <property type="entry name" value="ABC_transporter-like_CS"/>
</dbReference>
<evidence type="ECO:0000256" key="5">
    <source>
        <dbReference type="ARBA" id="ARBA00022840"/>
    </source>
</evidence>
<evidence type="ECO:0000256" key="1">
    <source>
        <dbReference type="ARBA" id="ARBA00005417"/>
    </source>
</evidence>
<dbReference type="InterPro" id="IPR047641">
    <property type="entry name" value="ABC_transpr_MalK/UgpC-like"/>
</dbReference>
<dbReference type="PROSITE" id="PS00211">
    <property type="entry name" value="ABC_TRANSPORTER_1"/>
    <property type="match status" value="1"/>
</dbReference>
<evidence type="ECO:0000256" key="4">
    <source>
        <dbReference type="ARBA" id="ARBA00022741"/>
    </source>
</evidence>
<comment type="caution">
    <text evidence="9">The sequence shown here is derived from an EMBL/GenBank/DDBJ whole genome shotgun (WGS) entry which is preliminary data.</text>
</comment>
<dbReference type="Pfam" id="PF08402">
    <property type="entry name" value="TOBE_2"/>
    <property type="match status" value="1"/>
</dbReference>
<evidence type="ECO:0000313" key="9">
    <source>
        <dbReference type="EMBL" id="NMJ41092.1"/>
    </source>
</evidence>
<dbReference type="SUPFAM" id="SSF50331">
    <property type="entry name" value="MOP-like"/>
    <property type="match status" value="1"/>
</dbReference>
<proteinExistence type="inferred from homology"/>
<feature type="domain" description="ABC transporter" evidence="8">
    <location>
        <begin position="4"/>
        <end position="234"/>
    </location>
</feature>
<dbReference type="PANTHER" id="PTHR43875:SF15">
    <property type="entry name" value="TREHALOSE IMPORT ATP-BINDING PROTEIN SUGC"/>
    <property type="match status" value="1"/>
</dbReference>
<evidence type="ECO:0000256" key="7">
    <source>
        <dbReference type="ARBA" id="ARBA00023136"/>
    </source>
</evidence>
<protein>
    <submittedName>
        <fullName evidence="9">ABC transporter ATP-binding protein</fullName>
    </submittedName>
</protein>
<dbReference type="GO" id="GO:0005524">
    <property type="term" value="F:ATP binding"/>
    <property type="evidence" value="ECO:0007669"/>
    <property type="project" value="UniProtKB-KW"/>
</dbReference>
<evidence type="ECO:0000313" key="10">
    <source>
        <dbReference type="Proteomes" id="UP000548582"/>
    </source>
</evidence>
<dbReference type="Gene3D" id="2.40.50.140">
    <property type="entry name" value="Nucleic acid-binding proteins"/>
    <property type="match status" value="1"/>
</dbReference>
<dbReference type="AlphaFoldDB" id="A0A848EAB9"/>
<evidence type="ECO:0000259" key="8">
    <source>
        <dbReference type="PROSITE" id="PS50893"/>
    </source>
</evidence>
<dbReference type="PANTHER" id="PTHR43875">
    <property type="entry name" value="MALTODEXTRIN IMPORT ATP-BINDING PROTEIN MSMX"/>
    <property type="match status" value="1"/>
</dbReference>
<dbReference type="InterPro" id="IPR003439">
    <property type="entry name" value="ABC_transporter-like_ATP-bd"/>
</dbReference>
<dbReference type="CDD" id="cd03301">
    <property type="entry name" value="ABC_MalK_N"/>
    <property type="match status" value="1"/>
</dbReference>
<name>A0A848EAB9_9PROT</name>
<keyword evidence="5 9" id="KW-0067">ATP-binding</keyword>
<dbReference type="PROSITE" id="PS50893">
    <property type="entry name" value="ABC_TRANSPORTER_2"/>
    <property type="match status" value="1"/>
</dbReference>
<organism evidence="9 10">
    <name type="scientific">Neoroseomonas marina</name>
    <dbReference type="NCBI Taxonomy" id="1232220"/>
    <lineage>
        <taxon>Bacteria</taxon>
        <taxon>Pseudomonadati</taxon>
        <taxon>Pseudomonadota</taxon>
        <taxon>Alphaproteobacteria</taxon>
        <taxon>Acetobacterales</taxon>
        <taxon>Acetobacteraceae</taxon>
        <taxon>Neoroseomonas</taxon>
    </lineage>
</organism>
<dbReference type="InterPro" id="IPR027417">
    <property type="entry name" value="P-loop_NTPase"/>
</dbReference>
<dbReference type="GO" id="GO:0008643">
    <property type="term" value="P:carbohydrate transport"/>
    <property type="evidence" value="ECO:0007669"/>
    <property type="project" value="InterPro"/>
</dbReference>
<accession>A0A848EAB9</accession>
<dbReference type="FunFam" id="3.40.50.300:FF:000042">
    <property type="entry name" value="Maltose/maltodextrin ABC transporter, ATP-binding protein"/>
    <property type="match status" value="1"/>
</dbReference>
<dbReference type="SMART" id="SM00382">
    <property type="entry name" value="AAA"/>
    <property type="match status" value="1"/>
</dbReference>
<sequence>MTDLVVQGLSKSFGSNQVLKALDLTVPSRQFVTLLGPSGCGKTTLLRMIAGLEKATAGEIRFGDRRVDMLPPGERNIAMVFQSYALYPTMDVARNIGYGLEVRGTPKPERTEKIGAVAKVLEIAHLLLRKPKQLSGGQRQRVALGRAMARRPDIFLMDEPLSNLDAKLRATMRGELRRFHLDLGTTTVYVTHDQLEAMTMSDLVVVMNEGVVQQIGTPEEVYGKPANLFVAGFIGTPPMNLIPAKVVDGVVTVAGAPLPVPLPPGAPAELILGVRPQDVTMAAPGDAGAVPGKVWMVELIGSERLIEVEIAPKLRVTAEVRASHRAAMDDLVAIRPDPAHIHLFDPATGLAIRA</sequence>
<dbReference type="Pfam" id="PF00005">
    <property type="entry name" value="ABC_tran"/>
    <property type="match status" value="1"/>
</dbReference>
<evidence type="ECO:0000256" key="2">
    <source>
        <dbReference type="ARBA" id="ARBA00022448"/>
    </source>
</evidence>
<keyword evidence="4" id="KW-0547">Nucleotide-binding</keyword>
<keyword evidence="3" id="KW-1003">Cell membrane</keyword>
<gene>
    <name evidence="9" type="ORF">GWK16_07565</name>
</gene>
<reference evidence="9 10" key="1">
    <citation type="submission" date="2020-03" db="EMBL/GenBank/DDBJ databases">
        <authorList>
            <person name="Sun Q."/>
        </authorList>
    </citation>
    <scope>NUCLEOTIDE SEQUENCE [LARGE SCALE GENOMIC DNA]</scope>
    <source>
        <strain evidence="9 10">JC162</strain>
    </source>
</reference>
<dbReference type="GO" id="GO:0140359">
    <property type="term" value="F:ABC-type transporter activity"/>
    <property type="evidence" value="ECO:0007669"/>
    <property type="project" value="InterPro"/>
</dbReference>
<keyword evidence="10" id="KW-1185">Reference proteome</keyword>
<evidence type="ECO:0000256" key="6">
    <source>
        <dbReference type="ARBA" id="ARBA00022967"/>
    </source>
</evidence>
<keyword evidence="6" id="KW-1278">Translocase</keyword>
<dbReference type="InterPro" id="IPR008995">
    <property type="entry name" value="Mo/tungstate-bd_C_term_dom"/>
</dbReference>
<dbReference type="GO" id="GO:0016887">
    <property type="term" value="F:ATP hydrolysis activity"/>
    <property type="evidence" value="ECO:0007669"/>
    <property type="project" value="InterPro"/>
</dbReference>
<dbReference type="Gene3D" id="2.40.50.100">
    <property type="match status" value="1"/>
</dbReference>
<comment type="similarity">
    <text evidence="1">Belongs to the ABC transporter superfamily.</text>
</comment>
<evidence type="ECO:0000256" key="3">
    <source>
        <dbReference type="ARBA" id="ARBA00022475"/>
    </source>
</evidence>
<dbReference type="RefSeq" id="WP_170053331.1">
    <property type="nucleotide sequence ID" value="NZ_JABBKX010000002.1"/>
</dbReference>
<dbReference type="GO" id="GO:0055052">
    <property type="term" value="C:ATP-binding cassette (ABC) transporter complex, substrate-binding subunit-containing"/>
    <property type="evidence" value="ECO:0007669"/>
    <property type="project" value="TreeGrafter"/>
</dbReference>
<dbReference type="InterPro" id="IPR003593">
    <property type="entry name" value="AAA+_ATPase"/>
</dbReference>
<dbReference type="Gene3D" id="3.40.50.300">
    <property type="entry name" value="P-loop containing nucleotide triphosphate hydrolases"/>
    <property type="match status" value="1"/>
</dbReference>
<dbReference type="InterPro" id="IPR013611">
    <property type="entry name" value="Transp-assoc_OB_typ2"/>
</dbReference>